<gene>
    <name evidence="2" type="ORF">AW736_16195</name>
</gene>
<protein>
    <recommendedName>
        <fullName evidence="1">Spore protein YkvP/CgeB glycosyl transferase-like domain-containing protein</fullName>
    </recommendedName>
</protein>
<feature type="domain" description="Spore protein YkvP/CgeB glycosyl transferase-like" evidence="1">
    <location>
        <begin position="194"/>
        <end position="296"/>
    </location>
</feature>
<evidence type="ECO:0000313" key="3">
    <source>
        <dbReference type="Proteomes" id="UP000078486"/>
    </source>
</evidence>
<sequence>MRVLFSTVSPASYMAPPRLGDEQINCGPDWENEKKDGRVISFRTPVGAYDLAALAARLPPEQKPDVVVCLADASRRNMPRNLRAFKCPRVLLVADTHHMQSPLTNMLNYIAAETFDRVVLLYDRHHAGIFRTAGVKNLFWFPGLTFPHDDATVKAARAAQRQSCVAFVGQTGKFHPRRSALLSMLSGTGIPLRHETVGQKEGLRVYGSSLIGLNTSLNGDLNLRVFEILAAGGALLTDRLTRESGLDMLFPATVGIFLYNEASELKEYAFRLLANTVVTRAMGEAGARWFDEHMSAECRQRDFRRLAIDGIQPAFAELGEVKPYFSGDAQRLKKVLPDYEATQERCRTEVNVTVFLEDAVPDGLAALYATMPRLKLVNAAQLSEPRDLLLTSSEVNRRHGTGVLLQRYFPSADTFVCLRSMSQFGGETDFGGDHFDLGRAGLSTENRINLLKGILGKYQIRRILVVSFSAQDFAYALIASILTGAPMGIFIMDDQLVYGKGGSLRNIAKQVFERSRLRLVISQEMKEAYEKCFGLPFAVMPPIVTSVAQCCENCWQAKLPSTRHLVVGNIWTAGQLNQLRELTRSGRLSLEWIGGAHNYAWMPSDEGLECDGIRRLASLSEPELAARIAKMPLVIIPSGMLDGSEDNEWITRLSLPSRMAFILTQTHTPMLVLGSPETCAARFVLTLGTGMCCSYEPGAVADTVRRMMEPETHAGLVARAQAVAGAFVMPDAGDWIWRSLAAGRPEPAPFDGIYPAGSDLLSRQDASVISKDELADAQEPKVHLPLII</sequence>
<reference evidence="2 3" key="1">
    <citation type="submission" date="2016-01" db="EMBL/GenBank/DDBJ databases">
        <title>High potential of lignocellulose degradation of a new Verrucomicrobia species.</title>
        <authorList>
            <person name="Wang Y."/>
            <person name="Shi Y."/>
            <person name="Qiu Z."/>
            <person name="Liu S."/>
            <person name="Yang H."/>
        </authorList>
    </citation>
    <scope>NUCLEOTIDE SEQUENCE [LARGE SCALE GENOMIC DNA]</scope>
    <source>
        <strain evidence="2 3">TSB47</strain>
    </source>
</reference>
<accession>A0A178IHH7</accession>
<dbReference type="EMBL" id="LRRQ01000126">
    <property type="protein sequence ID" value="OAM88605.1"/>
    <property type="molecule type" value="Genomic_DNA"/>
</dbReference>
<keyword evidence="3" id="KW-1185">Reference proteome</keyword>
<dbReference type="Pfam" id="PF13524">
    <property type="entry name" value="Glyco_trans_1_2"/>
    <property type="match status" value="1"/>
</dbReference>
<organism evidence="2 3">
    <name type="scientific">Termitidicoccus mucosus</name>
    <dbReference type="NCBI Taxonomy" id="1184151"/>
    <lineage>
        <taxon>Bacteria</taxon>
        <taxon>Pseudomonadati</taxon>
        <taxon>Verrucomicrobiota</taxon>
        <taxon>Opitutia</taxon>
        <taxon>Opitutales</taxon>
        <taxon>Opitutaceae</taxon>
        <taxon>Termitidicoccus</taxon>
    </lineage>
</organism>
<evidence type="ECO:0000313" key="2">
    <source>
        <dbReference type="EMBL" id="OAM88605.1"/>
    </source>
</evidence>
<dbReference type="InterPro" id="IPR055259">
    <property type="entry name" value="YkvP/CgeB_Glyco_trans-like"/>
</dbReference>
<dbReference type="RefSeq" id="WP_084442371.1">
    <property type="nucleotide sequence ID" value="NZ_CP109796.1"/>
</dbReference>
<dbReference type="AlphaFoldDB" id="A0A178IHH7"/>
<dbReference type="Proteomes" id="UP000078486">
    <property type="component" value="Unassembled WGS sequence"/>
</dbReference>
<comment type="caution">
    <text evidence="2">The sequence shown here is derived from an EMBL/GenBank/DDBJ whole genome shotgun (WGS) entry which is preliminary data.</text>
</comment>
<proteinExistence type="predicted"/>
<dbReference type="STRING" id="1184151.AW736_16195"/>
<name>A0A178IHH7_9BACT</name>
<dbReference type="OrthoDB" id="199466at2"/>
<evidence type="ECO:0000259" key="1">
    <source>
        <dbReference type="Pfam" id="PF13524"/>
    </source>
</evidence>